<sequence length="389" mass="43517">MTNESQPSSKGRDEQWRIGVLYSRAGVTSATESEHFFGTVLAIEEINAAGGVAGHLLDPVVYDPKGDADEYRRLATRMLQEDDVTVIFGCSTSSSRKAVLPVIERNNALLWYCSIYEGFEYSPNVIYTGAVPNQNSMQLAAWLLRHVGRRFFLVGADYIYPRESNRIIRDIVEDHGGEIVEEVYLPSDADPASLKTVIDEIESVGPDVVFSTLIGRGARTFYTMYRERGFDPARHPIASLTMTEGEIRMIGPELCGGHIVAASYVNTLDNESNRRYLDAWRTRFGDEPASMWSEMAYNQVHLFARALARAQSLDTARLVEAVHEVEFDSPEGMLRIDPGNNHATLTPRIAICRADGTFDVVWESRGPVKPDPYLTTYGLAEFWLDGERS</sequence>
<comment type="caution">
    <text evidence="1">The sequence shown here is derived from an EMBL/GenBank/DDBJ whole genome shotgun (WGS) entry which is preliminary data.</text>
</comment>
<dbReference type="PANTHER" id="PTHR47628:SF1">
    <property type="entry name" value="ALIPHATIC AMIDASE EXPRESSION-REGULATING PROTEIN"/>
    <property type="match status" value="1"/>
</dbReference>
<dbReference type="PANTHER" id="PTHR47628">
    <property type="match status" value="1"/>
</dbReference>
<dbReference type="GO" id="GO:0033218">
    <property type="term" value="F:amide binding"/>
    <property type="evidence" value="ECO:0007669"/>
    <property type="project" value="InterPro"/>
</dbReference>
<dbReference type="SUPFAM" id="SSF53822">
    <property type="entry name" value="Periplasmic binding protein-like I"/>
    <property type="match status" value="1"/>
</dbReference>
<proteinExistence type="predicted"/>
<name>A0A3D8JVQ9_9BURK</name>
<dbReference type="AlphaFoldDB" id="A0A3D8JVQ9"/>
<dbReference type="Pfam" id="PF13433">
    <property type="entry name" value="Peripla_BP_5"/>
    <property type="match status" value="1"/>
</dbReference>
<protein>
    <submittedName>
        <fullName evidence="1">Amino acid ABC transporter substrate-binding protein</fullName>
    </submittedName>
</protein>
<evidence type="ECO:0000313" key="2">
    <source>
        <dbReference type="Proteomes" id="UP000256838"/>
    </source>
</evidence>
<dbReference type="InterPro" id="IPR039570">
    <property type="entry name" value="AmiC_PBP1"/>
</dbReference>
<dbReference type="Gene3D" id="3.40.50.2300">
    <property type="match status" value="2"/>
</dbReference>
<dbReference type="RefSeq" id="WP_115535009.1">
    <property type="nucleotide sequence ID" value="NZ_QRGA01000010.1"/>
</dbReference>
<organism evidence="1 2">
    <name type="scientific">Trinickia dinghuensis</name>
    <dbReference type="NCBI Taxonomy" id="2291023"/>
    <lineage>
        <taxon>Bacteria</taxon>
        <taxon>Pseudomonadati</taxon>
        <taxon>Pseudomonadota</taxon>
        <taxon>Betaproteobacteria</taxon>
        <taxon>Burkholderiales</taxon>
        <taxon>Burkholderiaceae</taxon>
        <taxon>Trinickia</taxon>
    </lineage>
</organism>
<dbReference type="OrthoDB" id="5288800at2"/>
<keyword evidence="2" id="KW-1185">Reference proteome</keyword>
<accession>A0A3D8JVQ9</accession>
<dbReference type="EMBL" id="QRGA01000010">
    <property type="protein sequence ID" value="RDU97198.1"/>
    <property type="molecule type" value="Genomic_DNA"/>
</dbReference>
<dbReference type="InterPro" id="IPR028082">
    <property type="entry name" value="Peripla_BP_I"/>
</dbReference>
<gene>
    <name evidence="1" type="ORF">DWV00_18215</name>
</gene>
<evidence type="ECO:0000313" key="1">
    <source>
        <dbReference type="EMBL" id="RDU97198.1"/>
    </source>
</evidence>
<dbReference type="Proteomes" id="UP000256838">
    <property type="component" value="Unassembled WGS sequence"/>
</dbReference>
<dbReference type="CDD" id="cd06357">
    <property type="entry name" value="PBP1_AmiC"/>
    <property type="match status" value="1"/>
</dbReference>
<reference evidence="1 2" key="1">
    <citation type="submission" date="2018-08" db="EMBL/GenBank/DDBJ databases">
        <title>Paraburkholderia sp. DHOM06 isolated from forest soil.</title>
        <authorList>
            <person name="Gao Z.-H."/>
            <person name="Qiu L.-H."/>
        </authorList>
    </citation>
    <scope>NUCLEOTIDE SEQUENCE [LARGE SCALE GENOMIC DNA]</scope>
    <source>
        <strain evidence="1 2">DHOM06</strain>
    </source>
</reference>